<feature type="domain" description="Bromo" evidence="5">
    <location>
        <begin position="205"/>
        <end position="277"/>
    </location>
</feature>
<feature type="compositionally biased region" description="Basic and acidic residues" evidence="4">
    <location>
        <begin position="746"/>
        <end position="791"/>
    </location>
</feature>
<feature type="compositionally biased region" description="Low complexity" evidence="4">
    <location>
        <begin position="887"/>
        <end position="912"/>
    </location>
</feature>
<proteinExistence type="predicted"/>
<keyword evidence="3" id="KW-0175">Coiled coil</keyword>
<feature type="compositionally biased region" description="Acidic residues" evidence="4">
    <location>
        <begin position="796"/>
        <end position="807"/>
    </location>
</feature>
<evidence type="ECO:0000256" key="1">
    <source>
        <dbReference type="ARBA" id="ARBA00023117"/>
    </source>
</evidence>
<evidence type="ECO:0000256" key="3">
    <source>
        <dbReference type="SAM" id="Coils"/>
    </source>
</evidence>
<feature type="region of interest" description="Disordered" evidence="4">
    <location>
        <begin position="1133"/>
        <end position="1162"/>
    </location>
</feature>
<dbReference type="CDD" id="cd04369">
    <property type="entry name" value="Bromodomain"/>
    <property type="match status" value="1"/>
</dbReference>
<dbReference type="InterPro" id="IPR036427">
    <property type="entry name" value="Bromodomain-like_sf"/>
</dbReference>
<evidence type="ECO:0000313" key="7">
    <source>
        <dbReference type="Proteomes" id="UP000076858"/>
    </source>
</evidence>
<feature type="compositionally biased region" description="Polar residues" evidence="4">
    <location>
        <begin position="868"/>
        <end position="883"/>
    </location>
</feature>
<dbReference type="Gene3D" id="1.20.920.10">
    <property type="entry name" value="Bromodomain-like"/>
    <property type="match status" value="1"/>
</dbReference>
<feature type="compositionally biased region" description="Basic and acidic residues" evidence="4">
    <location>
        <begin position="808"/>
        <end position="823"/>
    </location>
</feature>
<accession>A0A164XIT2</accession>
<dbReference type="OrthoDB" id="21449at2759"/>
<feature type="region of interest" description="Disordered" evidence="4">
    <location>
        <begin position="110"/>
        <end position="135"/>
    </location>
</feature>
<feature type="compositionally biased region" description="Polar residues" evidence="4">
    <location>
        <begin position="110"/>
        <end position="121"/>
    </location>
</feature>
<feature type="region of interest" description="Disordered" evidence="4">
    <location>
        <begin position="1181"/>
        <end position="1205"/>
    </location>
</feature>
<dbReference type="PROSITE" id="PS50014">
    <property type="entry name" value="BROMODOMAIN_2"/>
    <property type="match status" value="1"/>
</dbReference>
<feature type="compositionally biased region" description="Low complexity" evidence="4">
    <location>
        <begin position="1135"/>
        <end position="1150"/>
    </location>
</feature>
<feature type="compositionally biased region" description="Basic and acidic residues" evidence="4">
    <location>
        <begin position="853"/>
        <end position="865"/>
    </location>
</feature>
<feature type="compositionally biased region" description="Basic residues" evidence="4">
    <location>
        <begin position="724"/>
        <end position="745"/>
    </location>
</feature>
<dbReference type="STRING" id="35525.A0A164XIT2"/>
<dbReference type="InterPro" id="IPR040214">
    <property type="entry name" value="BRD10"/>
</dbReference>
<comment type="caution">
    <text evidence="6">The sequence shown here is derived from an EMBL/GenBank/DDBJ whole genome shotgun (WGS) entry which is preliminary data.</text>
</comment>
<dbReference type="SMART" id="SM00297">
    <property type="entry name" value="BROMO"/>
    <property type="match status" value="1"/>
</dbReference>
<dbReference type="InterPro" id="IPR018359">
    <property type="entry name" value="Bromodomain_CS"/>
</dbReference>
<feature type="compositionally biased region" description="Polar residues" evidence="4">
    <location>
        <begin position="1183"/>
        <end position="1201"/>
    </location>
</feature>
<reference evidence="6 7" key="1">
    <citation type="submission" date="2016-03" db="EMBL/GenBank/DDBJ databases">
        <title>EvidentialGene: Evidence-directed Construction of Genes on Genomes.</title>
        <authorList>
            <person name="Gilbert D.G."/>
            <person name="Choi J.-H."/>
            <person name="Mockaitis K."/>
            <person name="Colbourne J."/>
            <person name="Pfrender M."/>
        </authorList>
    </citation>
    <scope>NUCLEOTIDE SEQUENCE [LARGE SCALE GENOMIC DNA]</scope>
    <source>
        <strain evidence="6 7">Xinb3</strain>
        <tissue evidence="6">Complete organism</tissue>
    </source>
</reference>
<dbReference type="Pfam" id="PF00439">
    <property type="entry name" value="Bromodomain"/>
    <property type="match status" value="1"/>
</dbReference>
<dbReference type="Proteomes" id="UP000076858">
    <property type="component" value="Unassembled WGS sequence"/>
</dbReference>
<feature type="compositionally biased region" description="Basic and acidic residues" evidence="4">
    <location>
        <begin position="834"/>
        <end position="843"/>
    </location>
</feature>
<feature type="compositionally biased region" description="Polar residues" evidence="4">
    <location>
        <begin position="660"/>
        <end position="670"/>
    </location>
</feature>
<dbReference type="EMBL" id="LRGB01000996">
    <property type="protein sequence ID" value="KZS14284.1"/>
    <property type="molecule type" value="Genomic_DNA"/>
</dbReference>
<evidence type="ECO:0000313" key="6">
    <source>
        <dbReference type="EMBL" id="KZS14284.1"/>
    </source>
</evidence>
<feature type="compositionally biased region" description="Basic residues" evidence="4">
    <location>
        <begin position="1044"/>
        <end position="1054"/>
    </location>
</feature>
<organism evidence="6 7">
    <name type="scientific">Daphnia magna</name>
    <dbReference type="NCBI Taxonomy" id="35525"/>
    <lineage>
        <taxon>Eukaryota</taxon>
        <taxon>Metazoa</taxon>
        <taxon>Ecdysozoa</taxon>
        <taxon>Arthropoda</taxon>
        <taxon>Crustacea</taxon>
        <taxon>Branchiopoda</taxon>
        <taxon>Diplostraca</taxon>
        <taxon>Cladocera</taxon>
        <taxon>Anomopoda</taxon>
        <taxon>Daphniidae</taxon>
        <taxon>Daphnia</taxon>
    </lineage>
</organism>
<feature type="compositionally biased region" description="Polar residues" evidence="4">
    <location>
        <begin position="1021"/>
        <end position="1037"/>
    </location>
</feature>
<evidence type="ECO:0000256" key="2">
    <source>
        <dbReference type="PROSITE-ProRule" id="PRU00035"/>
    </source>
</evidence>
<dbReference type="Pfam" id="PF23450">
    <property type="entry name" value="KIAA2026_hel"/>
    <property type="match status" value="1"/>
</dbReference>
<sequence>MDQGPVGAVEECFSVGAEEMVVHSEEVVTSNEIVAGTATNAATTQQLPQAQTQPSTIYNIPTVLTSSGPIMQVVTLQTVQQPSTAQAGLTNALRNIRLIAIQPKLPLNGTNGRAQPISLQPTPKPQVKIQPQHNEPSKKVAVKSFYSKKLSQPAVLAPKPPQQVVKPSPSFYKEQQREREMKEFSHLGEELQRGLRIFLDLTISLHHNTTWPFMEQVDPVKDGAPDYHQVIKKPMWLSLIKDKFRKNQYSSISDFVGDMRLILENCYRYNGPNHPITKKALRLEQSLEQKLALLPSDLRSLCAVAETDAERKARPGSSDAYFSVLLHRVRHEREQRDQLAKEKRAEEQRLKREEKERQRCLWAERMMNPEVKAQMKTMWEIPQIGHFLHLARGALHIGEIAQYELEHMFLMPESSALLATLMTSLLSSPNQRVKLAESSPTPYAVWSAKVNSRVAEWYRNYNREGRQFVKLHELLGLEPMFWRVCGDTNPLDGGKLYHQLSFLKRVWIFKGICDTVAYSHKTVQEAMAEEEGPESRQVTLGQDANGFTYLHFPAVSGSDIRVYRQKTGEFEDDPIWGPIVAERREAEEERIREEETKAAELKKRKRTSAASKRASTTPKRSSPAKKKQSRTPIVNTTPTPQRKRSSTADERPSRIGTRISPRTLQRQTGLTHYKDTSSESEDDEDSVEVSEISEDPNGDKEDEEEEEEEDEEPNEQTVAVAKTAQRKKRGRRTRSRKRPVKKKLQKIVEEAEETAEKKTAIEEAEKVEMKVEKKDAEEKVQNEDKIVKEEETSNIGEDDNVFDEADETLDKQEKGSKEGDEVIKPPIPLQGETIKTDIKKEESEQPVINEEQNEPKKEGLVKGEGEESSPSATTQRFTVSQLLQKLAPSKEPATPAAPETTTSSEAEPISETVSDPDRASYDPYFFELIISNVEELQDWINRFSDVNEEGKPRPRCEVKLREHLQSLLEEAQPLASDQQQANQKICQQLWKEWERYRCSSSSNRQTSGAADESDRIRDSGMSESEGSQPEDNTSSIGSEDGVRHSRRLRVKRILHTANGSHQSTRSSSPMEEEPPSKHNRKGSYNFDPAWDSDAHSTPETPVGRKRSNYIPEMKNPGFWIGRRVTRATAEFVGVPEESTSPPQEPQNSQPVIKSVDKSPPAGVQTDQLVDQLRQLRRQQVLLSSNDPRPSVSAVSSPNGSPSVYFPSKDGQLVRITNPKTAGFLTQLKTNRSLQSNTSSPIAAQPRKIFIHQRPPLHLQKAGGSPPAPVSIDITQLVSQAALNGLIVAHEPRSLSLDMGQHGRFMVTAQMTPAGPKVISASPLPRKLKIITNAASTDAASVVQAVPELAVAATESTLVDSSSPKVVLAVPTSIELNSAIPVAEESTATTSIAANLAHADQPAAIDVTTVTKPIPPNVTPSLVNPAITPKTNGSPAVSKQILISDPRQNNIISADILRSVAGPEAVGARLTIVKEGNLKMLTLILSNGEIRRLTNSQVQQIQAAVRNKTKPTSDEAAAS</sequence>
<dbReference type="SUPFAM" id="SSF47370">
    <property type="entry name" value="Bromodomain"/>
    <property type="match status" value="1"/>
</dbReference>
<dbReference type="PANTHER" id="PTHR31095:SF3">
    <property type="entry name" value="RIKEN CDNA 9930021J03 GENE"/>
    <property type="match status" value="1"/>
</dbReference>
<feature type="coiled-coil region" evidence="3">
    <location>
        <begin position="329"/>
        <end position="356"/>
    </location>
</feature>
<keyword evidence="7" id="KW-1185">Reference proteome</keyword>
<evidence type="ECO:0000256" key="4">
    <source>
        <dbReference type="SAM" id="MobiDB-lite"/>
    </source>
</evidence>
<dbReference type="PANTHER" id="PTHR31095">
    <property type="entry name" value="RIKEN CDNA 9930021J03 GENE"/>
    <property type="match status" value="1"/>
</dbReference>
<feature type="compositionally biased region" description="Polar residues" evidence="4">
    <location>
        <begin position="630"/>
        <end position="640"/>
    </location>
</feature>
<feature type="region of interest" description="Disordered" evidence="4">
    <location>
        <begin position="585"/>
        <end position="919"/>
    </location>
</feature>
<dbReference type="InterPro" id="IPR001487">
    <property type="entry name" value="Bromodomain"/>
</dbReference>
<dbReference type="PRINTS" id="PR00503">
    <property type="entry name" value="BROMODOMAIN"/>
</dbReference>
<feature type="compositionally biased region" description="Low complexity" evidence="4">
    <location>
        <begin position="608"/>
        <end position="617"/>
    </location>
</feature>
<feature type="compositionally biased region" description="Acidic residues" evidence="4">
    <location>
        <begin position="678"/>
        <end position="714"/>
    </location>
</feature>
<gene>
    <name evidence="6" type="ORF">APZ42_020483</name>
</gene>
<dbReference type="InterPro" id="IPR056522">
    <property type="entry name" value="KIAA2026_hel"/>
</dbReference>
<feature type="region of interest" description="Disordered" evidence="4">
    <location>
        <begin position="1000"/>
        <end position="1114"/>
    </location>
</feature>
<keyword evidence="1 2" id="KW-0103">Bromodomain</keyword>
<protein>
    <recommendedName>
        <fullName evidence="5">Bromo domain-containing protein</fullName>
    </recommendedName>
</protein>
<dbReference type="PROSITE" id="PS00633">
    <property type="entry name" value="BROMODOMAIN_1"/>
    <property type="match status" value="1"/>
</dbReference>
<evidence type="ECO:0000259" key="5">
    <source>
        <dbReference type="PROSITE" id="PS50014"/>
    </source>
</evidence>
<name>A0A164XIT2_9CRUS</name>
<feature type="compositionally biased region" description="Basic and acidic residues" evidence="4">
    <location>
        <begin position="585"/>
        <end position="601"/>
    </location>
</feature>